<keyword evidence="8" id="KW-1185">Reference proteome</keyword>
<keyword evidence="2" id="KW-0560">Oxidoreductase</keyword>
<name>A0A7Y5ZY90_9CELL</name>
<accession>A0A7Y5ZY90</accession>
<evidence type="ECO:0000256" key="2">
    <source>
        <dbReference type="ARBA" id="ARBA00023002"/>
    </source>
</evidence>
<dbReference type="PANTHER" id="PTHR11709:SF394">
    <property type="entry name" value="FI03373P-RELATED"/>
    <property type="match status" value="1"/>
</dbReference>
<dbReference type="Gene3D" id="2.60.40.420">
    <property type="entry name" value="Cupredoxins - blue copper proteins"/>
    <property type="match status" value="3"/>
</dbReference>
<dbReference type="PANTHER" id="PTHR11709">
    <property type="entry name" value="MULTI-COPPER OXIDASE"/>
    <property type="match status" value="1"/>
</dbReference>
<keyword evidence="3" id="KW-0186">Copper</keyword>
<dbReference type="AlphaFoldDB" id="A0A7Y5ZY90"/>
<evidence type="ECO:0000256" key="3">
    <source>
        <dbReference type="ARBA" id="ARBA00023008"/>
    </source>
</evidence>
<dbReference type="GO" id="GO:0005507">
    <property type="term" value="F:copper ion binding"/>
    <property type="evidence" value="ECO:0007669"/>
    <property type="project" value="InterPro"/>
</dbReference>
<evidence type="ECO:0000259" key="6">
    <source>
        <dbReference type="Pfam" id="PF07732"/>
    </source>
</evidence>
<sequence>MTEREALGRRRRVVAAVVASLLVLGPLAWFWWSSLVPANASVMDMGYPDTGGGPAAASGHGHEPEDGPRVSVATLTGPSGGVPDVELTLTADAGPIEVGGRTVAGYTLNGTSPGPTIEAVVGDLVQVTLVNRSVPDGTTLHWHGVDVPNAEDGVAGVTQDAVPEGGSHVYRFVVEYAGTYWYHSHQVSHAQVRGGLFGALVVRPAAPQEGVEAVAAVHTYGAVPTVNGSTGDLRVDAAAGDRVRVRVVNTGSGVLRAWVPGSGYRLLALDGRDLHDPGRVAEQAVLIGGGGRADLEVTVPDDGSVRVRLGSQSVIVGPADDAPDGDDPRSTLDLLTYGTPTDVGFDPRAVDRRFDYAIGRRPGFVAGRPGLQWTINGHTYPDVPMFVVSEGDVVRMILRNSSGQGHPMHLHGHHLLVLSRDGAPSTGSPWWTDSLELAAGESYEVAFVADNPGVWMDHCHNLPHAQQGLVAHLAYTGVDTPYVLGGDLDNTPE</sequence>
<evidence type="ECO:0000256" key="4">
    <source>
        <dbReference type="SAM" id="Phobius"/>
    </source>
</evidence>
<dbReference type="Pfam" id="PF07731">
    <property type="entry name" value="Cu-oxidase_2"/>
    <property type="match status" value="1"/>
</dbReference>
<organism evidence="7 8">
    <name type="scientific">Cellulomonas humilata</name>
    <dbReference type="NCBI Taxonomy" id="144055"/>
    <lineage>
        <taxon>Bacteria</taxon>
        <taxon>Bacillati</taxon>
        <taxon>Actinomycetota</taxon>
        <taxon>Actinomycetes</taxon>
        <taxon>Micrococcales</taxon>
        <taxon>Cellulomonadaceae</taxon>
        <taxon>Cellulomonas</taxon>
    </lineage>
</organism>
<dbReference type="InterPro" id="IPR011706">
    <property type="entry name" value="Cu-oxidase_C"/>
</dbReference>
<comment type="caution">
    <text evidence="7">The sequence shown here is derived from an EMBL/GenBank/DDBJ whole genome shotgun (WGS) entry which is preliminary data.</text>
</comment>
<evidence type="ECO:0000256" key="1">
    <source>
        <dbReference type="ARBA" id="ARBA00022723"/>
    </source>
</evidence>
<protein>
    <submittedName>
        <fullName evidence="7">Multicopper oxidase family protein</fullName>
    </submittedName>
</protein>
<dbReference type="InterPro" id="IPR008972">
    <property type="entry name" value="Cupredoxin"/>
</dbReference>
<evidence type="ECO:0000259" key="5">
    <source>
        <dbReference type="Pfam" id="PF07731"/>
    </source>
</evidence>
<keyword evidence="1" id="KW-0479">Metal-binding</keyword>
<dbReference type="CDD" id="cd04202">
    <property type="entry name" value="CuRO_D2_2dMcoN_like"/>
    <property type="match status" value="1"/>
</dbReference>
<keyword evidence="4" id="KW-1133">Transmembrane helix</keyword>
<dbReference type="PROSITE" id="PS00080">
    <property type="entry name" value="MULTICOPPER_OXIDASE2"/>
    <property type="match status" value="1"/>
</dbReference>
<proteinExistence type="predicted"/>
<gene>
    <name evidence="7" type="ORF">HP550_02865</name>
</gene>
<feature type="domain" description="Plastocyanin-like" evidence="5">
    <location>
        <begin position="372"/>
        <end position="474"/>
    </location>
</feature>
<keyword evidence="4" id="KW-0812">Transmembrane</keyword>
<dbReference type="Pfam" id="PF07732">
    <property type="entry name" value="Cu-oxidase_3"/>
    <property type="match status" value="1"/>
</dbReference>
<reference evidence="7 8" key="1">
    <citation type="submission" date="2020-05" db="EMBL/GenBank/DDBJ databases">
        <title>Genome Sequencing of Type Strains.</title>
        <authorList>
            <person name="Lemaire J.F."/>
            <person name="Inderbitzin P."/>
            <person name="Gregorio O.A."/>
            <person name="Collins S.B."/>
            <person name="Wespe N."/>
            <person name="Knight-Connoni V."/>
        </authorList>
    </citation>
    <scope>NUCLEOTIDE SEQUENCE [LARGE SCALE GENOMIC DNA]</scope>
    <source>
        <strain evidence="7 8">ATCC 25174</strain>
    </source>
</reference>
<feature type="domain" description="Plastocyanin-like" evidence="6">
    <location>
        <begin position="101"/>
        <end position="205"/>
    </location>
</feature>
<feature type="transmembrane region" description="Helical" evidence="4">
    <location>
        <begin position="12"/>
        <end position="32"/>
    </location>
</feature>
<dbReference type="SUPFAM" id="SSF49503">
    <property type="entry name" value="Cupredoxins"/>
    <property type="match status" value="3"/>
</dbReference>
<dbReference type="InterPro" id="IPR002355">
    <property type="entry name" value="Cu_oxidase_Cu_BS"/>
</dbReference>
<evidence type="ECO:0000313" key="8">
    <source>
        <dbReference type="Proteomes" id="UP000565724"/>
    </source>
</evidence>
<keyword evidence="4" id="KW-0472">Membrane</keyword>
<dbReference type="RefSeq" id="WP_175346087.1">
    <property type="nucleotide sequence ID" value="NZ_JABMCI010000042.1"/>
</dbReference>
<dbReference type="EMBL" id="JABMCI010000042">
    <property type="protein sequence ID" value="NUU16190.1"/>
    <property type="molecule type" value="Genomic_DNA"/>
</dbReference>
<evidence type="ECO:0000313" key="7">
    <source>
        <dbReference type="EMBL" id="NUU16190.1"/>
    </source>
</evidence>
<dbReference type="GO" id="GO:0016491">
    <property type="term" value="F:oxidoreductase activity"/>
    <property type="evidence" value="ECO:0007669"/>
    <property type="project" value="UniProtKB-KW"/>
</dbReference>
<dbReference type="InterPro" id="IPR011707">
    <property type="entry name" value="Cu-oxidase-like_N"/>
</dbReference>
<dbReference type="CDD" id="cd04206">
    <property type="entry name" value="CuRO_1_LCC_like"/>
    <property type="match status" value="1"/>
</dbReference>
<dbReference type="Proteomes" id="UP000565724">
    <property type="component" value="Unassembled WGS sequence"/>
</dbReference>
<dbReference type="InterPro" id="IPR045087">
    <property type="entry name" value="Cu-oxidase_fam"/>
</dbReference>